<dbReference type="RefSeq" id="WP_040831537.1">
    <property type="nucleotide sequence ID" value="NZ_JBIAQY010000002.1"/>
</dbReference>
<evidence type="ECO:0008006" key="4">
    <source>
        <dbReference type="Google" id="ProtNLM"/>
    </source>
</evidence>
<evidence type="ECO:0000313" key="3">
    <source>
        <dbReference type="Proteomes" id="UP001601992"/>
    </source>
</evidence>
<keyword evidence="1" id="KW-0472">Membrane</keyword>
<evidence type="ECO:0000256" key="1">
    <source>
        <dbReference type="SAM" id="Phobius"/>
    </source>
</evidence>
<feature type="transmembrane region" description="Helical" evidence="1">
    <location>
        <begin position="136"/>
        <end position="154"/>
    </location>
</feature>
<sequence>MSTAVAHPRRAILTSLPAVVGIAYSASWIAGLTVGAPAPTFADSGSEIIRELSGHTGAFDTQFLLTEGLPAIGLAVVSLALARAARTPLVTRLAAVTGVAAALISFTQFLLGLALARTGSPDSAHLLFELTSRFDGAKMFLLAGLSVAAVQSRLLPRWLSYTAIAMAVAIVGSGIAYLFLIQGLAILAFVSGPLLLIVITGTGIVLGREGR</sequence>
<accession>A0ABW6RUU4</accession>
<evidence type="ECO:0000313" key="2">
    <source>
        <dbReference type="EMBL" id="MFF3567783.1"/>
    </source>
</evidence>
<feature type="transmembrane region" description="Helical" evidence="1">
    <location>
        <begin position="161"/>
        <end position="180"/>
    </location>
</feature>
<feature type="transmembrane region" description="Helical" evidence="1">
    <location>
        <begin position="186"/>
        <end position="206"/>
    </location>
</feature>
<feature type="transmembrane region" description="Helical" evidence="1">
    <location>
        <begin position="63"/>
        <end position="81"/>
    </location>
</feature>
<keyword evidence="3" id="KW-1185">Reference proteome</keyword>
<feature type="transmembrane region" description="Helical" evidence="1">
    <location>
        <begin position="12"/>
        <end position="31"/>
    </location>
</feature>
<organism evidence="2 3">
    <name type="scientific">Nocardia jiangxiensis</name>
    <dbReference type="NCBI Taxonomy" id="282685"/>
    <lineage>
        <taxon>Bacteria</taxon>
        <taxon>Bacillati</taxon>
        <taxon>Actinomycetota</taxon>
        <taxon>Actinomycetes</taxon>
        <taxon>Mycobacteriales</taxon>
        <taxon>Nocardiaceae</taxon>
        <taxon>Nocardia</taxon>
    </lineage>
</organism>
<proteinExistence type="predicted"/>
<name>A0ABW6RUU4_9NOCA</name>
<feature type="transmembrane region" description="Helical" evidence="1">
    <location>
        <begin position="93"/>
        <end position="116"/>
    </location>
</feature>
<gene>
    <name evidence="2" type="ORF">ACFYXQ_08350</name>
</gene>
<comment type="caution">
    <text evidence="2">The sequence shown here is derived from an EMBL/GenBank/DDBJ whole genome shotgun (WGS) entry which is preliminary data.</text>
</comment>
<dbReference type="Proteomes" id="UP001601992">
    <property type="component" value="Unassembled WGS sequence"/>
</dbReference>
<keyword evidence="1" id="KW-0812">Transmembrane</keyword>
<dbReference type="EMBL" id="JBIAQY010000002">
    <property type="protein sequence ID" value="MFF3567783.1"/>
    <property type="molecule type" value="Genomic_DNA"/>
</dbReference>
<protein>
    <recommendedName>
        <fullName evidence="4">DUF4386 domain-containing protein</fullName>
    </recommendedName>
</protein>
<keyword evidence="1" id="KW-1133">Transmembrane helix</keyword>
<reference evidence="2 3" key="1">
    <citation type="submission" date="2024-10" db="EMBL/GenBank/DDBJ databases">
        <title>The Natural Products Discovery Center: Release of the First 8490 Sequenced Strains for Exploring Actinobacteria Biosynthetic Diversity.</title>
        <authorList>
            <person name="Kalkreuter E."/>
            <person name="Kautsar S.A."/>
            <person name="Yang D."/>
            <person name="Bader C.D."/>
            <person name="Teijaro C.N."/>
            <person name="Fluegel L."/>
            <person name="Davis C.M."/>
            <person name="Simpson J.R."/>
            <person name="Lauterbach L."/>
            <person name="Steele A.D."/>
            <person name="Gui C."/>
            <person name="Meng S."/>
            <person name="Li G."/>
            <person name="Viehrig K."/>
            <person name="Ye F."/>
            <person name="Su P."/>
            <person name="Kiefer A.F."/>
            <person name="Nichols A."/>
            <person name="Cepeda A.J."/>
            <person name="Yan W."/>
            <person name="Fan B."/>
            <person name="Jiang Y."/>
            <person name="Adhikari A."/>
            <person name="Zheng C.-J."/>
            <person name="Schuster L."/>
            <person name="Cowan T.M."/>
            <person name="Smanski M.J."/>
            <person name="Chevrette M.G."/>
            <person name="De Carvalho L.P.S."/>
            <person name="Shen B."/>
        </authorList>
    </citation>
    <scope>NUCLEOTIDE SEQUENCE [LARGE SCALE GENOMIC DNA]</scope>
    <source>
        <strain evidence="2 3">NPDC002593</strain>
    </source>
</reference>